<keyword evidence="9" id="KW-1185">Reference proteome</keyword>
<feature type="region of interest" description="Disordered" evidence="6">
    <location>
        <begin position="90"/>
        <end position="136"/>
    </location>
</feature>
<keyword evidence="3" id="KW-0863">Zinc-finger</keyword>
<sequence length="818" mass="91242">MTPLVTRFAKYHHHLHAAAADGFLSIQFAFGRSQPPLISTFKGKRAREPNNNNNNNNNSSEHSSPSSLASTASAASARIIKAVNRASKTVKKTASKIKSSAKRARHSRASSGLSEPDGSAPIEVADSSDAEPDVEKDKDELECLQLRWSSPIYSFFHEKPDIRYEKNRKYHFFKCKKMTCKTGGVRRYLDGGDHSSTGNLKKHAVQCFGKDSVEAAVKGVSEAKTTQNSIFSMFAGLGDKVVSISHRMHTNPERRAAVVRWVTESCCPTNIVEDWKLCELMLAGRPQASFPHRKCVAEDVRIAFEYSSERIKSLLQEYPGQLSFTTDAWTSPNHRAFVAWTVQLQHQGKPLVFLLDIFEVPESHTGIVLACEFSKMLERFGLQQKIMAFCGDNASSNDMQTTALSESPSNSFTLDGRVRCLNHTMNLATKALLNGIAGFSDEDNATSLDANNLNGDIEENDEDLPALLEPDILSDDEDDDADADVVDEGDEQVDEVAVLDAIAQATFKKESSEVRVALEKYRAVVDDVTGNKDLPYRKYELTTLEWNILQDLCYVLQIFKDATLHFSSEQHSSISAVIPAMDRIDDLLTTQTATTATSRPPLHASVKAALHLTKQLMNRYYSLIDDSSVYWIAMVLHPGLKLEYFCQRKWQDPWIREAERLTRQAYNAYVPAPSTTSSSIPSTAGPSTITHSNDFANISVAPSTAVTTRDELADYLAMPLEKVSDPLLWWWEKRTVFPVLSQMALDYHSVPATSTSVERVFSFGRQLLVFTHNRLSGWSICRFLCFGSWSKKDLVQDKDVVDALLDAEEKKEQKASSK</sequence>
<reference evidence="8 9" key="1">
    <citation type="journal article" date="2020" name="ISME J.">
        <title>Uncovering the hidden diversity of litter-decomposition mechanisms in mushroom-forming fungi.</title>
        <authorList>
            <person name="Floudas D."/>
            <person name="Bentzer J."/>
            <person name="Ahren D."/>
            <person name="Johansson T."/>
            <person name="Persson P."/>
            <person name="Tunlid A."/>
        </authorList>
    </citation>
    <scope>NUCLEOTIDE SEQUENCE [LARGE SCALE GENOMIC DNA]</scope>
    <source>
        <strain evidence="8 9">CBS 291.85</strain>
    </source>
</reference>
<dbReference type="SUPFAM" id="SSF53098">
    <property type="entry name" value="Ribonuclease H-like"/>
    <property type="match status" value="1"/>
</dbReference>
<dbReference type="InterPro" id="IPR012337">
    <property type="entry name" value="RNaseH-like_sf"/>
</dbReference>
<evidence type="ECO:0000256" key="6">
    <source>
        <dbReference type="SAM" id="MobiDB-lite"/>
    </source>
</evidence>
<gene>
    <name evidence="8" type="ORF">D9758_004308</name>
</gene>
<dbReference type="Proteomes" id="UP000559256">
    <property type="component" value="Unassembled WGS sequence"/>
</dbReference>
<keyword evidence="5" id="KW-0539">Nucleus</keyword>
<dbReference type="GO" id="GO:0005634">
    <property type="term" value="C:nucleus"/>
    <property type="evidence" value="ECO:0007669"/>
    <property type="project" value="UniProtKB-SubCell"/>
</dbReference>
<evidence type="ECO:0000256" key="2">
    <source>
        <dbReference type="ARBA" id="ARBA00022723"/>
    </source>
</evidence>
<evidence type="ECO:0000256" key="1">
    <source>
        <dbReference type="ARBA" id="ARBA00004123"/>
    </source>
</evidence>
<comment type="subcellular location">
    <subcellularLocation>
        <location evidence="1">Nucleus</location>
    </subcellularLocation>
</comment>
<dbReference type="OrthoDB" id="2687121at2759"/>
<accession>A0A8H5GTV8</accession>
<dbReference type="AlphaFoldDB" id="A0A8H5GTV8"/>
<evidence type="ECO:0000256" key="4">
    <source>
        <dbReference type="ARBA" id="ARBA00022833"/>
    </source>
</evidence>
<protein>
    <recommendedName>
        <fullName evidence="7">HAT C-terminal dimerisation domain-containing protein</fullName>
    </recommendedName>
</protein>
<dbReference type="EMBL" id="JAACJM010000009">
    <property type="protein sequence ID" value="KAF5371119.1"/>
    <property type="molecule type" value="Genomic_DNA"/>
</dbReference>
<name>A0A8H5GTV8_9AGAR</name>
<dbReference type="InterPro" id="IPR008906">
    <property type="entry name" value="HATC_C_dom"/>
</dbReference>
<evidence type="ECO:0000256" key="3">
    <source>
        <dbReference type="ARBA" id="ARBA00022771"/>
    </source>
</evidence>
<dbReference type="GO" id="GO:0008270">
    <property type="term" value="F:zinc ion binding"/>
    <property type="evidence" value="ECO:0007669"/>
    <property type="project" value="UniProtKB-KW"/>
</dbReference>
<dbReference type="Pfam" id="PF05699">
    <property type="entry name" value="Dimer_Tnp_hAT"/>
    <property type="match status" value="1"/>
</dbReference>
<feature type="compositionally biased region" description="Basic residues" evidence="6">
    <location>
        <begin position="90"/>
        <end position="108"/>
    </location>
</feature>
<dbReference type="GO" id="GO:0046983">
    <property type="term" value="F:protein dimerization activity"/>
    <property type="evidence" value="ECO:0007669"/>
    <property type="project" value="InterPro"/>
</dbReference>
<feature type="region of interest" description="Disordered" evidence="6">
    <location>
        <begin position="42"/>
        <end position="71"/>
    </location>
</feature>
<keyword evidence="2" id="KW-0479">Metal-binding</keyword>
<proteinExistence type="predicted"/>
<organism evidence="8 9">
    <name type="scientific">Tetrapyrgos nigripes</name>
    <dbReference type="NCBI Taxonomy" id="182062"/>
    <lineage>
        <taxon>Eukaryota</taxon>
        <taxon>Fungi</taxon>
        <taxon>Dikarya</taxon>
        <taxon>Basidiomycota</taxon>
        <taxon>Agaricomycotina</taxon>
        <taxon>Agaricomycetes</taxon>
        <taxon>Agaricomycetidae</taxon>
        <taxon>Agaricales</taxon>
        <taxon>Marasmiineae</taxon>
        <taxon>Marasmiaceae</taxon>
        <taxon>Tetrapyrgos</taxon>
    </lineage>
</organism>
<evidence type="ECO:0000313" key="9">
    <source>
        <dbReference type="Proteomes" id="UP000559256"/>
    </source>
</evidence>
<evidence type="ECO:0000313" key="8">
    <source>
        <dbReference type="EMBL" id="KAF5371119.1"/>
    </source>
</evidence>
<comment type="caution">
    <text evidence="8">The sequence shown here is derived from an EMBL/GenBank/DDBJ whole genome shotgun (WGS) entry which is preliminary data.</text>
</comment>
<feature type="compositionally biased region" description="Low complexity" evidence="6">
    <location>
        <begin position="50"/>
        <end position="71"/>
    </location>
</feature>
<dbReference type="PANTHER" id="PTHR46481">
    <property type="entry name" value="ZINC FINGER BED DOMAIN-CONTAINING PROTEIN 4"/>
    <property type="match status" value="1"/>
</dbReference>
<evidence type="ECO:0000259" key="7">
    <source>
        <dbReference type="Pfam" id="PF05699"/>
    </source>
</evidence>
<keyword evidence="4" id="KW-0862">Zinc</keyword>
<evidence type="ECO:0000256" key="5">
    <source>
        <dbReference type="ARBA" id="ARBA00023242"/>
    </source>
</evidence>
<feature type="domain" description="HAT C-terminal dimerisation" evidence="7">
    <location>
        <begin position="711"/>
        <end position="789"/>
    </location>
</feature>
<dbReference type="InterPro" id="IPR052035">
    <property type="entry name" value="ZnF_BED_domain_contain"/>
</dbReference>
<dbReference type="PANTHER" id="PTHR46481:SF10">
    <property type="entry name" value="ZINC FINGER BED DOMAIN-CONTAINING PROTEIN 39"/>
    <property type="match status" value="1"/>
</dbReference>